<dbReference type="FunFam" id="3.30.730.10:FF:000001">
    <property type="entry name" value="Ethylene-responsive transcription factor 2"/>
    <property type="match status" value="1"/>
</dbReference>
<dbReference type="InterPro" id="IPR036955">
    <property type="entry name" value="AP2/ERF_dom_sf"/>
</dbReference>
<protein>
    <recommendedName>
        <fullName evidence="7">AP2/ERF domain-containing protein</fullName>
    </recommendedName>
</protein>
<feature type="compositionally biased region" description="Polar residues" evidence="6">
    <location>
        <begin position="82"/>
        <end position="92"/>
    </location>
</feature>
<feature type="compositionally biased region" description="Low complexity" evidence="6">
    <location>
        <begin position="163"/>
        <end position="174"/>
    </location>
</feature>
<dbReference type="GO" id="GO:0009873">
    <property type="term" value="P:ethylene-activated signaling pathway"/>
    <property type="evidence" value="ECO:0007669"/>
    <property type="project" value="InterPro"/>
</dbReference>
<dbReference type="SUPFAM" id="SSF54171">
    <property type="entry name" value="DNA-binding domain"/>
    <property type="match status" value="1"/>
</dbReference>
<feature type="region of interest" description="Disordered" evidence="6">
    <location>
        <begin position="151"/>
        <end position="197"/>
    </location>
</feature>
<evidence type="ECO:0000313" key="8">
    <source>
        <dbReference type="EMBL" id="KAH7420773.1"/>
    </source>
</evidence>
<evidence type="ECO:0000256" key="2">
    <source>
        <dbReference type="ARBA" id="ARBA00023015"/>
    </source>
</evidence>
<dbReference type="GO" id="GO:0003700">
    <property type="term" value="F:DNA-binding transcription factor activity"/>
    <property type="evidence" value="ECO:0007669"/>
    <property type="project" value="InterPro"/>
</dbReference>
<dbReference type="PROSITE" id="PS51032">
    <property type="entry name" value="AP2_ERF"/>
    <property type="match status" value="1"/>
</dbReference>
<dbReference type="InterPro" id="IPR016177">
    <property type="entry name" value="DNA-bd_dom_sf"/>
</dbReference>
<keyword evidence="3" id="KW-0238">DNA-binding</keyword>
<dbReference type="SMART" id="SM00380">
    <property type="entry name" value="AP2"/>
    <property type="match status" value="1"/>
</dbReference>
<proteinExistence type="predicted"/>
<accession>A0A8T2TG21</accession>
<dbReference type="OrthoDB" id="1920638at2759"/>
<dbReference type="Pfam" id="PF00847">
    <property type="entry name" value="AP2"/>
    <property type="match status" value="1"/>
</dbReference>
<name>A0A8T2TG21_CERRI</name>
<evidence type="ECO:0000256" key="3">
    <source>
        <dbReference type="ARBA" id="ARBA00023125"/>
    </source>
</evidence>
<dbReference type="GO" id="GO:0003677">
    <property type="term" value="F:DNA binding"/>
    <property type="evidence" value="ECO:0007669"/>
    <property type="project" value="UniProtKB-KW"/>
</dbReference>
<evidence type="ECO:0000256" key="5">
    <source>
        <dbReference type="ARBA" id="ARBA00023242"/>
    </source>
</evidence>
<dbReference type="CDD" id="cd00018">
    <property type="entry name" value="AP2"/>
    <property type="match status" value="1"/>
</dbReference>
<dbReference type="InterPro" id="IPR001471">
    <property type="entry name" value="AP2/ERF_dom"/>
</dbReference>
<sequence>MIPASPSTVLRIIRRHLLDDDESPRKTFAPSSSEFSSNSSCISLQQYEALTVPKLPEDTVLDGCQYAHMEGRGAKKLKFDDSQSSAESNTRESGIIHGNGCNEEDTLNTFARDGEDSDEEETLENPVFQGFPDGTGYSILHSKLFSDVSSLTTNQQTKERNQSSCSYRSDSSNSHKNLSTKRRSVPPLSLSGSSHSVDQDLPWLKSPALNVGGIRFPCITPPVPSPCLNLGWESLPLNENDTEDMIVYDAIRNAVKKGWVITTPQPLQQSLEHVKAKAQAPAHTQISTNSTIAQASLVTEKKRVKHYRGVRHRPWGKYAAEIRDSARQGARVWLGTFDTAEDAALAYDRAAFKMRGARAHLNFPVEDVIRSINGIERTEGHASSTTHSNMIASL</sequence>
<comment type="subcellular location">
    <subcellularLocation>
        <location evidence="1">Nucleus</location>
    </subcellularLocation>
</comment>
<evidence type="ECO:0000256" key="1">
    <source>
        <dbReference type="ARBA" id="ARBA00004123"/>
    </source>
</evidence>
<evidence type="ECO:0000259" key="7">
    <source>
        <dbReference type="PROSITE" id="PS51032"/>
    </source>
</evidence>
<dbReference type="PANTHER" id="PTHR31190:SF374">
    <property type="entry name" value="AP2_ERF DOMAIN-CONTAINING PROTEIN"/>
    <property type="match status" value="1"/>
</dbReference>
<dbReference type="EMBL" id="CM035418">
    <property type="protein sequence ID" value="KAH7420773.1"/>
    <property type="molecule type" value="Genomic_DNA"/>
</dbReference>
<keyword evidence="9" id="KW-1185">Reference proteome</keyword>
<keyword evidence="2" id="KW-0805">Transcription regulation</keyword>
<dbReference type="GO" id="GO:0005634">
    <property type="term" value="C:nucleus"/>
    <property type="evidence" value="ECO:0007669"/>
    <property type="project" value="UniProtKB-SubCell"/>
</dbReference>
<evidence type="ECO:0000256" key="6">
    <source>
        <dbReference type="SAM" id="MobiDB-lite"/>
    </source>
</evidence>
<dbReference type="PANTHER" id="PTHR31190">
    <property type="entry name" value="DNA-BINDING DOMAIN"/>
    <property type="match status" value="1"/>
</dbReference>
<dbReference type="Gene3D" id="3.30.730.10">
    <property type="entry name" value="AP2/ERF domain"/>
    <property type="match status" value="1"/>
</dbReference>
<organism evidence="8 9">
    <name type="scientific">Ceratopteris richardii</name>
    <name type="common">Triangle waterfern</name>
    <dbReference type="NCBI Taxonomy" id="49495"/>
    <lineage>
        <taxon>Eukaryota</taxon>
        <taxon>Viridiplantae</taxon>
        <taxon>Streptophyta</taxon>
        <taxon>Embryophyta</taxon>
        <taxon>Tracheophyta</taxon>
        <taxon>Polypodiopsida</taxon>
        <taxon>Polypodiidae</taxon>
        <taxon>Polypodiales</taxon>
        <taxon>Pteridineae</taxon>
        <taxon>Pteridaceae</taxon>
        <taxon>Parkerioideae</taxon>
        <taxon>Ceratopteris</taxon>
    </lineage>
</organism>
<feature type="domain" description="AP2/ERF" evidence="7">
    <location>
        <begin position="306"/>
        <end position="364"/>
    </location>
</feature>
<keyword evidence="4" id="KW-0804">Transcription</keyword>
<gene>
    <name evidence="8" type="ORF">KP509_13G021800</name>
</gene>
<reference evidence="8" key="1">
    <citation type="submission" date="2021-08" db="EMBL/GenBank/DDBJ databases">
        <title>WGS assembly of Ceratopteris richardii.</title>
        <authorList>
            <person name="Marchant D.B."/>
            <person name="Chen G."/>
            <person name="Jenkins J."/>
            <person name="Shu S."/>
            <person name="Leebens-Mack J."/>
            <person name="Grimwood J."/>
            <person name="Schmutz J."/>
            <person name="Soltis P."/>
            <person name="Soltis D."/>
            <person name="Chen Z.-H."/>
        </authorList>
    </citation>
    <scope>NUCLEOTIDE SEQUENCE</scope>
    <source>
        <strain evidence="8">Whitten #5841</strain>
        <tissue evidence="8">Leaf</tissue>
    </source>
</reference>
<evidence type="ECO:0000256" key="4">
    <source>
        <dbReference type="ARBA" id="ARBA00023163"/>
    </source>
</evidence>
<dbReference type="PRINTS" id="PR00367">
    <property type="entry name" value="ETHRSPELEMNT"/>
</dbReference>
<dbReference type="AlphaFoldDB" id="A0A8T2TG21"/>
<dbReference type="Proteomes" id="UP000825935">
    <property type="component" value="Chromosome 13"/>
</dbReference>
<comment type="caution">
    <text evidence="8">The sequence shown here is derived from an EMBL/GenBank/DDBJ whole genome shotgun (WGS) entry which is preliminary data.</text>
</comment>
<feature type="region of interest" description="Disordered" evidence="6">
    <location>
        <begin position="77"/>
        <end position="131"/>
    </location>
</feature>
<dbReference type="InterPro" id="IPR044808">
    <property type="entry name" value="ERF_plant"/>
</dbReference>
<keyword evidence="5" id="KW-0539">Nucleus</keyword>
<evidence type="ECO:0000313" key="9">
    <source>
        <dbReference type="Proteomes" id="UP000825935"/>
    </source>
</evidence>